<evidence type="ECO:0000313" key="1">
    <source>
        <dbReference type="EMBL" id="MDQ0290252.1"/>
    </source>
</evidence>
<comment type="caution">
    <text evidence="1">The sequence shown here is derived from an EMBL/GenBank/DDBJ whole genome shotgun (WGS) entry which is preliminary data.</text>
</comment>
<reference evidence="1" key="1">
    <citation type="submission" date="2023-07" db="EMBL/GenBank/DDBJ databases">
        <title>Genomic Encyclopedia of Type Strains, Phase IV (KMG-IV): sequencing the most valuable type-strain genomes for metagenomic binning, comparative biology and taxonomic classification.</title>
        <authorList>
            <person name="Goeker M."/>
        </authorList>
    </citation>
    <scope>NUCLEOTIDE SEQUENCE</scope>
    <source>
        <strain evidence="1">DSM 24202</strain>
    </source>
</reference>
<dbReference type="Proteomes" id="UP001238163">
    <property type="component" value="Unassembled WGS sequence"/>
</dbReference>
<dbReference type="AlphaFoldDB" id="A0AAE3VGV6"/>
<name>A0AAE3VGV6_9BACT</name>
<protein>
    <submittedName>
        <fullName evidence="1">Uncharacterized protein</fullName>
    </submittedName>
</protein>
<proteinExistence type="predicted"/>
<dbReference type="EMBL" id="JAUSVL010000001">
    <property type="protein sequence ID" value="MDQ0290252.1"/>
    <property type="molecule type" value="Genomic_DNA"/>
</dbReference>
<gene>
    <name evidence="1" type="ORF">J3R75_002359</name>
</gene>
<evidence type="ECO:0000313" key="2">
    <source>
        <dbReference type="Proteomes" id="UP001238163"/>
    </source>
</evidence>
<sequence length="71" mass="8225">MKSIGFIGERLCQVSLYITKFRALPKISHLTKVFPSYGKNTNLLLLAQEMIMETIFGQSVQGCYLLQRRWN</sequence>
<keyword evidence="2" id="KW-1185">Reference proteome</keyword>
<organism evidence="1 2">
    <name type="scientific">Oligosphaera ethanolica</name>
    <dbReference type="NCBI Taxonomy" id="760260"/>
    <lineage>
        <taxon>Bacteria</taxon>
        <taxon>Pseudomonadati</taxon>
        <taxon>Lentisphaerota</taxon>
        <taxon>Oligosphaeria</taxon>
        <taxon>Oligosphaerales</taxon>
        <taxon>Oligosphaeraceae</taxon>
        <taxon>Oligosphaera</taxon>
    </lineage>
</organism>
<accession>A0AAE3VGV6</accession>